<proteinExistence type="inferred from homology"/>
<accession>A0A8J4SUM3</accession>
<dbReference type="EMBL" id="LUCH01000250">
    <property type="protein sequence ID" value="KAF5405660.1"/>
    <property type="molecule type" value="Genomic_DNA"/>
</dbReference>
<keyword evidence="4" id="KW-1185">Reference proteome</keyword>
<name>A0A8J4SUM3_9TREM</name>
<evidence type="ECO:0000256" key="1">
    <source>
        <dbReference type="ARBA" id="ARBA00038349"/>
    </source>
</evidence>
<dbReference type="GO" id="GO:0004672">
    <property type="term" value="F:protein kinase activity"/>
    <property type="evidence" value="ECO:0007669"/>
    <property type="project" value="InterPro"/>
</dbReference>
<dbReference type="SUPFAM" id="SSF56112">
    <property type="entry name" value="Protein kinase-like (PK-like)"/>
    <property type="match status" value="1"/>
</dbReference>
<comment type="caution">
    <text evidence="3">The sequence shown here is derived from an EMBL/GenBank/DDBJ whole genome shotgun (WGS) entry which is preliminary data.</text>
</comment>
<dbReference type="Proteomes" id="UP000748531">
    <property type="component" value="Unassembled WGS sequence"/>
</dbReference>
<dbReference type="InterPro" id="IPR011009">
    <property type="entry name" value="Kinase-like_dom_sf"/>
</dbReference>
<protein>
    <recommendedName>
        <fullName evidence="2">Protein kinase domain-containing protein</fullName>
    </recommendedName>
</protein>
<evidence type="ECO:0000259" key="2">
    <source>
        <dbReference type="PROSITE" id="PS50011"/>
    </source>
</evidence>
<dbReference type="AlphaFoldDB" id="A0A8J4SUM3"/>
<sequence>MSRLSLRRNSQCPNQEVQNPAAQLANIDRAVGHAGPDLVWRVHDAKLIKTGQLTDALRFLHSTQEMMHCNINPNAILIATGYKWKLGGLYFLEKIVDTTKTSPKFAGYSTKFPRASQPNLDYIAPEAQLYNSMSPLADMFSLGMVLCAIHNDGRSLIEADNNPNVYIKKLPETSIVLMDLIEFFISRLNNAEVEKFVIPEFFVCLEPATLKTVFRALMDMLRLMLDTIDRHRTCELILEDRKLHSGSCTNISSSAGVIRNLPLIAMQKPTIDGEMMVGHLDEDRYLRSSFYDARRRSGDEVGGGRGWNRTNLQLQRLRSSQNRSETFLCNMKHRNSLSSSDRSNWNEISSNPAVGYRTSSNPSSRNGCSPSFIPSPLAGDIPIIRRHSGNLPTRCVTSQVSGDY</sequence>
<dbReference type="InterPro" id="IPR051177">
    <property type="entry name" value="CIK-Related_Protein"/>
</dbReference>
<reference evidence="3" key="1">
    <citation type="submission" date="2019-05" db="EMBL/GenBank/DDBJ databases">
        <title>Annotation for the trematode Paragonimus heterotremus.</title>
        <authorList>
            <person name="Choi Y.-J."/>
        </authorList>
    </citation>
    <scope>NUCLEOTIDE SEQUENCE</scope>
    <source>
        <strain evidence="3">LC</strain>
    </source>
</reference>
<dbReference type="GO" id="GO:0005524">
    <property type="term" value="F:ATP binding"/>
    <property type="evidence" value="ECO:0007669"/>
    <property type="project" value="InterPro"/>
</dbReference>
<dbReference type="PANTHER" id="PTHR12984:SF16">
    <property type="entry name" value="BLACK MATCH, ISOFORM H"/>
    <property type="match status" value="1"/>
</dbReference>
<dbReference type="OrthoDB" id="79687at2759"/>
<dbReference type="InterPro" id="IPR000719">
    <property type="entry name" value="Prot_kinase_dom"/>
</dbReference>
<organism evidence="3 4">
    <name type="scientific">Paragonimus heterotremus</name>
    <dbReference type="NCBI Taxonomy" id="100268"/>
    <lineage>
        <taxon>Eukaryota</taxon>
        <taxon>Metazoa</taxon>
        <taxon>Spiralia</taxon>
        <taxon>Lophotrochozoa</taxon>
        <taxon>Platyhelminthes</taxon>
        <taxon>Trematoda</taxon>
        <taxon>Digenea</taxon>
        <taxon>Plagiorchiida</taxon>
        <taxon>Troglotremata</taxon>
        <taxon>Troglotrematidae</taxon>
        <taxon>Paragonimus</taxon>
    </lineage>
</organism>
<feature type="domain" description="Protein kinase" evidence="2">
    <location>
        <begin position="1"/>
        <end position="209"/>
    </location>
</feature>
<dbReference type="PANTHER" id="PTHR12984">
    <property type="entry name" value="SCY1-RELATED S/T PROTEIN KINASE-LIKE"/>
    <property type="match status" value="1"/>
</dbReference>
<dbReference type="Gene3D" id="1.10.510.10">
    <property type="entry name" value="Transferase(Phosphotransferase) domain 1"/>
    <property type="match status" value="1"/>
</dbReference>
<gene>
    <name evidence="3" type="ORF">PHET_00815</name>
</gene>
<evidence type="ECO:0000313" key="4">
    <source>
        <dbReference type="Proteomes" id="UP000748531"/>
    </source>
</evidence>
<evidence type="ECO:0000313" key="3">
    <source>
        <dbReference type="EMBL" id="KAF5405660.1"/>
    </source>
</evidence>
<comment type="similarity">
    <text evidence="1">Belongs to the protein kinase superfamily.</text>
</comment>
<dbReference type="PROSITE" id="PS50011">
    <property type="entry name" value="PROTEIN_KINASE_DOM"/>
    <property type="match status" value="1"/>
</dbReference>